<sequence>MICYAIVDSIAAFYDVTKLYRTPQEAIDDMRKMCLNSDEFRVVPVAVTICYFN</sequence>
<evidence type="ECO:0000313" key="2">
    <source>
        <dbReference type="EMBL" id="XCD07130.1"/>
    </source>
</evidence>
<accession>A0AAU8B6I1</accession>
<name>A0AAU8B6I1_9VIRU</name>
<organism evidence="2">
    <name type="scientific">Dulem virus 128</name>
    <dbReference type="NCBI Taxonomy" id="3145605"/>
    <lineage>
        <taxon>Viruses</taxon>
        <taxon>Monodnaviria</taxon>
        <taxon>Sangervirae</taxon>
        <taxon>Phixviricota</taxon>
        <taxon>Malgrandaviricetes</taxon>
        <taxon>Petitvirales</taxon>
        <taxon>Microviridae</taxon>
        <taxon>Microvirus</taxon>
    </lineage>
</organism>
<evidence type="ECO:0000313" key="1">
    <source>
        <dbReference type="EMBL" id="XCD05568.1"/>
    </source>
</evidence>
<dbReference type="EMBL" id="PP511577">
    <property type="protein sequence ID" value="XCD05568.1"/>
    <property type="molecule type" value="Genomic_DNA"/>
</dbReference>
<dbReference type="EMBL" id="PP511755">
    <property type="protein sequence ID" value="XCD07130.1"/>
    <property type="molecule type" value="Genomic_DNA"/>
</dbReference>
<protein>
    <submittedName>
        <fullName evidence="2">Uncharacterized protein</fullName>
    </submittedName>
</protein>
<proteinExistence type="predicted"/>
<reference evidence="2" key="1">
    <citation type="submission" date="2024-03" db="EMBL/GenBank/DDBJ databases">
        <title>Diverse circular DNA viruses in blood, oral, and fecal samples of captive lemurs.</title>
        <authorList>
            <person name="Paietta E.N."/>
            <person name="Kraberger S."/>
            <person name="Lund M.C."/>
            <person name="Custer J.M."/>
            <person name="Vargas K.M."/>
            <person name="Ehmke E.E."/>
            <person name="Yoder A.D."/>
            <person name="Varsani A."/>
        </authorList>
    </citation>
    <scope>NUCLEOTIDE SEQUENCE</scope>
    <source>
        <strain evidence="1">Duke_24FS_106</strain>
        <strain evidence="2">Duke_26_85</strain>
    </source>
</reference>